<gene>
    <name evidence="2" type="ORF">DB32_001073</name>
</gene>
<dbReference type="NCBIfam" id="TIGR04411">
    <property type="entry name" value="T2SS_GspN_Lepto"/>
    <property type="match status" value="1"/>
</dbReference>
<proteinExistence type="predicted"/>
<organism evidence="2 3">
    <name type="scientific">Sandaracinus amylolyticus</name>
    <dbReference type="NCBI Taxonomy" id="927083"/>
    <lineage>
        <taxon>Bacteria</taxon>
        <taxon>Pseudomonadati</taxon>
        <taxon>Myxococcota</taxon>
        <taxon>Polyangia</taxon>
        <taxon>Polyangiales</taxon>
        <taxon>Sandaracinaceae</taxon>
        <taxon>Sandaracinus</taxon>
    </lineage>
</organism>
<keyword evidence="1" id="KW-0812">Transmembrane</keyword>
<dbReference type="RefSeq" id="WP_169791347.1">
    <property type="nucleotide sequence ID" value="NZ_CP011125.1"/>
</dbReference>
<dbReference type="EMBL" id="CP011125">
    <property type="protein sequence ID" value="AKF03924.1"/>
    <property type="molecule type" value="Genomic_DNA"/>
</dbReference>
<evidence type="ECO:0000313" key="3">
    <source>
        <dbReference type="Proteomes" id="UP000034883"/>
    </source>
</evidence>
<dbReference type="AlphaFoldDB" id="A0A0F6SDR9"/>
<protein>
    <submittedName>
        <fullName evidence="2">General secretion pathway protein N</fullName>
    </submittedName>
</protein>
<evidence type="ECO:0000313" key="2">
    <source>
        <dbReference type="EMBL" id="AKF03924.1"/>
    </source>
</evidence>
<sequence>MNLPFSLSERAKTNLRRFVLYPLWFLFCFVTFAYCTFPYDRVRDRIEDEVERAMPGAELDIVDLSPSWITGVELTGVSLTLPAEEEGERPTALTLTTVTARVGLLDLIGGTTSVGFYAELGGGGTIEGRYSDGETSTQVQAHLVDVALQRIGPLRRYVQLPIAGTLGGDIDVTIADEAANTEGQVTLTIAGLSVGDGRARLEIPGMRGTGITVEQLNAGDLNLRMQIERGVGRVQQLTSSSDDLELRGAGTVRLLRPLRMSNVDVILRFEIKQPYRERNDRTRAIFTMVDMAPDVRAYRAPDGAFQLRVAGSFGSSIRASGAGNATLAQ</sequence>
<dbReference type="InterPro" id="IPR030925">
    <property type="entry name" value="T2SS_GspN_Lepto"/>
</dbReference>
<evidence type="ECO:0000256" key="1">
    <source>
        <dbReference type="SAM" id="Phobius"/>
    </source>
</evidence>
<keyword evidence="1" id="KW-1133">Transmembrane helix</keyword>
<dbReference type="Proteomes" id="UP000034883">
    <property type="component" value="Chromosome"/>
</dbReference>
<keyword evidence="1" id="KW-0472">Membrane</keyword>
<dbReference type="STRING" id="927083.DB32_001073"/>
<reference evidence="2 3" key="1">
    <citation type="submission" date="2015-03" db="EMBL/GenBank/DDBJ databases">
        <title>Genome assembly of Sandaracinus amylolyticus DSM 53668.</title>
        <authorList>
            <person name="Sharma G."/>
            <person name="Subramanian S."/>
        </authorList>
    </citation>
    <scope>NUCLEOTIDE SEQUENCE [LARGE SCALE GENOMIC DNA]</scope>
    <source>
        <strain evidence="2 3">DSM 53668</strain>
    </source>
</reference>
<accession>A0A0F6SDR9</accession>
<keyword evidence="3" id="KW-1185">Reference proteome</keyword>
<name>A0A0F6SDR9_9BACT</name>
<dbReference type="KEGG" id="samy:DB32_001073"/>
<feature type="transmembrane region" description="Helical" evidence="1">
    <location>
        <begin position="20"/>
        <end position="37"/>
    </location>
</feature>